<dbReference type="EMBL" id="DSUJ01000008">
    <property type="protein sequence ID" value="HFI90627.1"/>
    <property type="molecule type" value="Genomic_DNA"/>
</dbReference>
<evidence type="ECO:0000313" key="1">
    <source>
        <dbReference type="EMBL" id="HFI90627.1"/>
    </source>
</evidence>
<accession>A0A7V2ZIK9</accession>
<protein>
    <submittedName>
        <fullName evidence="1">Uncharacterized protein</fullName>
    </submittedName>
</protein>
<name>A0A7V2ZIK9_9BACT</name>
<organism evidence="1">
    <name type="scientific">Ignavibacterium album</name>
    <dbReference type="NCBI Taxonomy" id="591197"/>
    <lineage>
        <taxon>Bacteria</taxon>
        <taxon>Pseudomonadati</taxon>
        <taxon>Ignavibacteriota</taxon>
        <taxon>Ignavibacteria</taxon>
        <taxon>Ignavibacteriales</taxon>
        <taxon>Ignavibacteriaceae</taxon>
        <taxon>Ignavibacterium</taxon>
    </lineage>
</organism>
<comment type="caution">
    <text evidence="1">The sequence shown here is derived from an EMBL/GenBank/DDBJ whole genome shotgun (WGS) entry which is preliminary data.</text>
</comment>
<sequence length="183" mass="19489">MNRTKILSYSLVIFFAALIFLACSKKSDNPVAPATPTTELKLTFGSQQITFNQGIGGYAIQENVTYVQFTKAEAGDTLIFFLIAAGKQTGNQSWDPNQDNGVLLLQYGNSGSIIYAPVQGSTNFTSYGNVGASIAGTFTGVLEDNNQSQVNVSGNFSVQRSADVNTIGKAVVGFQKAIHSLNN</sequence>
<reference evidence="1" key="1">
    <citation type="journal article" date="2020" name="mSystems">
        <title>Genome- and Community-Level Interaction Insights into Carbon Utilization and Element Cycling Functions of Hydrothermarchaeota in Hydrothermal Sediment.</title>
        <authorList>
            <person name="Zhou Z."/>
            <person name="Liu Y."/>
            <person name="Xu W."/>
            <person name="Pan J."/>
            <person name="Luo Z.H."/>
            <person name="Li M."/>
        </authorList>
    </citation>
    <scope>NUCLEOTIDE SEQUENCE [LARGE SCALE GENOMIC DNA]</scope>
    <source>
        <strain evidence="1">SpSt-479</strain>
    </source>
</reference>
<proteinExistence type="predicted"/>
<gene>
    <name evidence="1" type="ORF">ENS31_03725</name>
</gene>
<dbReference type="AlphaFoldDB" id="A0A7V2ZIK9"/>
<dbReference type="PROSITE" id="PS51257">
    <property type="entry name" value="PROKAR_LIPOPROTEIN"/>
    <property type="match status" value="1"/>
</dbReference>